<keyword evidence="18" id="KW-0739">Sodium transport</keyword>
<accession>A0A1I8HB14</accession>
<keyword evidence="3" id="KW-0813">Transport</keyword>
<keyword evidence="12" id="KW-0112">Calmodulin-binding</keyword>
<evidence type="ECO:0000313" key="22">
    <source>
        <dbReference type="Proteomes" id="UP000095280"/>
    </source>
</evidence>
<comment type="subcellular location">
    <subcellularLocation>
        <location evidence="1">Cell membrane</location>
        <topology evidence="1">Multi-pass membrane protein</topology>
    </subcellularLocation>
</comment>
<keyword evidence="4" id="KW-0050">Antiport</keyword>
<keyword evidence="6" id="KW-0109">Calcium transport</keyword>
<evidence type="ECO:0000256" key="4">
    <source>
        <dbReference type="ARBA" id="ARBA00022449"/>
    </source>
</evidence>
<dbReference type="WBParaSite" id="maker-uti_cns_0005287-snap-gene-0.3-mRNA-1">
    <property type="protein sequence ID" value="maker-uti_cns_0005287-snap-gene-0.3-mRNA-1"/>
    <property type="gene ID" value="maker-uti_cns_0005287-snap-gene-0.3"/>
</dbReference>
<dbReference type="InterPro" id="IPR038081">
    <property type="entry name" value="CalX-like_sf"/>
</dbReference>
<dbReference type="InterPro" id="IPR004836">
    <property type="entry name" value="Na_Ca_Ex"/>
</dbReference>
<dbReference type="GO" id="GO:0098794">
    <property type="term" value="C:postsynapse"/>
    <property type="evidence" value="ECO:0007669"/>
    <property type="project" value="TreeGrafter"/>
</dbReference>
<keyword evidence="10" id="KW-0677">Repeat</keyword>
<keyword evidence="13 20" id="KW-1133">Transmembrane helix</keyword>
<organism evidence="22 23">
    <name type="scientific">Macrostomum lignano</name>
    <dbReference type="NCBI Taxonomy" id="282301"/>
    <lineage>
        <taxon>Eukaryota</taxon>
        <taxon>Metazoa</taxon>
        <taxon>Spiralia</taxon>
        <taxon>Lophotrochozoa</taxon>
        <taxon>Platyhelminthes</taxon>
        <taxon>Rhabditophora</taxon>
        <taxon>Macrostomorpha</taxon>
        <taxon>Macrostomida</taxon>
        <taxon>Macrostomidae</taxon>
        <taxon>Macrostomum</taxon>
    </lineage>
</organism>
<feature type="domain" description="Calx-beta" evidence="21">
    <location>
        <begin position="398"/>
        <end position="503"/>
    </location>
</feature>
<dbReference type="Pfam" id="PF03160">
    <property type="entry name" value="Calx-beta"/>
    <property type="match status" value="1"/>
</dbReference>
<evidence type="ECO:0000256" key="16">
    <source>
        <dbReference type="ARBA" id="ARBA00023136"/>
    </source>
</evidence>
<keyword evidence="17" id="KW-0325">Glycoprotein</keyword>
<feature type="domain" description="Calx-beta" evidence="21">
    <location>
        <begin position="519"/>
        <end position="618"/>
    </location>
</feature>
<keyword evidence="8" id="KW-0479">Metal-binding</keyword>
<keyword evidence="5" id="KW-1003">Cell membrane</keyword>
<evidence type="ECO:0000256" key="3">
    <source>
        <dbReference type="ARBA" id="ARBA00022448"/>
    </source>
</evidence>
<evidence type="ECO:0000313" key="23">
    <source>
        <dbReference type="WBParaSite" id="maker-uti_cns_0005287-snap-gene-0.3-mRNA-1"/>
    </source>
</evidence>
<dbReference type="GO" id="GO:0046872">
    <property type="term" value="F:metal ion binding"/>
    <property type="evidence" value="ECO:0007669"/>
    <property type="project" value="UniProtKB-KW"/>
</dbReference>
<dbReference type="Proteomes" id="UP000095280">
    <property type="component" value="Unplaced"/>
</dbReference>
<evidence type="ECO:0000259" key="21">
    <source>
        <dbReference type="SMART" id="SM00237"/>
    </source>
</evidence>
<keyword evidence="14" id="KW-0915">Sodium</keyword>
<evidence type="ECO:0000256" key="8">
    <source>
        <dbReference type="ARBA" id="ARBA00022723"/>
    </source>
</evidence>
<evidence type="ECO:0000256" key="10">
    <source>
        <dbReference type="ARBA" id="ARBA00022737"/>
    </source>
</evidence>
<keyword evidence="22" id="KW-1185">Reference proteome</keyword>
<dbReference type="Gene3D" id="2.60.40.2030">
    <property type="match status" value="2"/>
</dbReference>
<keyword evidence="9" id="KW-0732">Signal</keyword>
<comment type="catalytic activity">
    <reaction evidence="19">
        <text>Ca(2+)(in) + 3 Na(+)(out) = Ca(2+)(out) + 3 Na(+)(in)</text>
        <dbReference type="Rhea" id="RHEA:69955"/>
        <dbReference type="ChEBI" id="CHEBI:29101"/>
        <dbReference type="ChEBI" id="CHEBI:29108"/>
    </reaction>
</comment>
<evidence type="ECO:0000256" key="1">
    <source>
        <dbReference type="ARBA" id="ARBA00004651"/>
    </source>
</evidence>
<evidence type="ECO:0000256" key="5">
    <source>
        <dbReference type="ARBA" id="ARBA00022475"/>
    </source>
</evidence>
<dbReference type="SUPFAM" id="SSF141072">
    <property type="entry name" value="CalX-like"/>
    <property type="match status" value="2"/>
</dbReference>
<proteinExistence type="inferred from homology"/>
<evidence type="ECO:0000256" key="9">
    <source>
        <dbReference type="ARBA" id="ARBA00022729"/>
    </source>
</evidence>
<dbReference type="SMART" id="SM00237">
    <property type="entry name" value="Calx_beta"/>
    <property type="match status" value="2"/>
</dbReference>
<evidence type="ECO:0000256" key="11">
    <source>
        <dbReference type="ARBA" id="ARBA00022837"/>
    </source>
</evidence>
<dbReference type="GO" id="GO:0005432">
    <property type="term" value="F:calcium:sodium antiporter activity"/>
    <property type="evidence" value="ECO:0007669"/>
    <property type="project" value="InterPro"/>
</dbReference>
<keyword evidence="11" id="KW-0106">Calcium</keyword>
<dbReference type="InterPro" id="IPR044880">
    <property type="entry name" value="NCX_ion-bd_dom_sf"/>
</dbReference>
<dbReference type="GO" id="GO:0098703">
    <property type="term" value="P:calcium ion import across plasma membrane"/>
    <property type="evidence" value="ECO:0007669"/>
    <property type="project" value="TreeGrafter"/>
</dbReference>
<dbReference type="InterPro" id="IPR004837">
    <property type="entry name" value="NaCa_Exmemb"/>
</dbReference>
<evidence type="ECO:0000256" key="6">
    <source>
        <dbReference type="ARBA" id="ARBA00022568"/>
    </source>
</evidence>
<dbReference type="InterPro" id="IPR051171">
    <property type="entry name" value="CaCA"/>
</dbReference>
<evidence type="ECO:0000256" key="2">
    <source>
        <dbReference type="ARBA" id="ARBA00007489"/>
    </source>
</evidence>
<evidence type="ECO:0000256" key="18">
    <source>
        <dbReference type="ARBA" id="ARBA00023201"/>
    </source>
</evidence>
<keyword evidence="7 20" id="KW-0812">Transmembrane</keyword>
<name>A0A1I8HB14_9PLAT</name>
<dbReference type="GO" id="GO:0030424">
    <property type="term" value="C:axon"/>
    <property type="evidence" value="ECO:0007669"/>
    <property type="project" value="TreeGrafter"/>
</dbReference>
<evidence type="ECO:0000256" key="20">
    <source>
        <dbReference type="SAM" id="Phobius"/>
    </source>
</evidence>
<dbReference type="PANTHER" id="PTHR11878:SF76">
    <property type="entry name" value="CALX-BETA DOMAIN-CONTAINING PROTEIN"/>
    <property type="match status" value="1"/>
</dbReference>
<evidence type="ECO:0000256" key="7">
    <source>
        <dbReference type="ARBA" id="ARBA00022692"/>
    </source>
</evidence>
<dbReference type="GO" id="GO:0005516">
    <property type="term" value="F:calmodulin binding"/>
    <property type="evidence" value="ECO:0007669"/>
    <property type="project" value="UniProtKB-KW"/>
</dbReference>
<dbReference type="PRINTS" id="PR01259">
    <property type="entry name" value="NACAEXCHNGR"/>
</dbReference>
<protein>
    <submittedName>
        <fullName evidence="23">Calx-beta domain-containing protein</fullName>
    </submittedName>
</protein>
<dbReference type="PANTHER" id="PTHR11878">
    <property type="entry name" value="SODIUM/CALCIUM EXCHANGER"/>
    <property type="match status" value="1"/>
</dbReference>
<dbReference type="AlphaFoldDB" id="A0A1I8HB14"/>
<evidence type="ECO:0000256" key="13">
    <source>
        <dbReference type="ARBA" id="ARBA00022989"/>
    </source>
</evidence>
<evidence type="ECO:0000256" key="14">
    <source>
        <dbReference type="ARBA" id="ARBA00023053"/>
    </source>
</evidence>
<dbReference type="GO" id="GO:0007154">
    <property type="term" value="P:cell communication"/>
    <property type="evidence" value="ECO:0007669"/>
    <property type="project" value="InterPro"/>
</dbReference>
<keyword evidence="15" id="KW-0406">Ion transport</keyword>
<comment type="similarity">
    <text evidence="2">Belongs to the Ca(2+):cation antiporter (CaCA) (TC 2.A.19) family. SLC8 subfamily.</text>
</comment>
<dbReference type="GO" id="GO:0042383">
    <property type="term" value="C:sarcolemma"/>
    <property type="evidence" value="ECO:0007669"/>
    <property type="project" value="TreeGrafter"/>
</dbReference>
<reference evidence="23" key="1">
    <citation type="submission" date="2016-11" db="UniProtKB">
        <authorList>
            <consortium name="WormBaseParasite"/>
        </authorList>
    </citation>
    <scope>IDENTIFICATION</scope>
</reference>
<evidence type="ECO:0000256" key="15">
    <source>
        <dbReference type="ARBA" id="ARBA00023065"/>
    </source>
</evidence>
<sequence length="819" mass="88713">MAHLALVRLQIRMAHSVALEVAFLFKDFAAIFAPMRPAGIRGVGYNALTAAGSGRHQHPLELAVTISNGSKAGAGSSCGSSTRDTAAVFDADFEAAADRFELGLATVAGGSTAGSATAVAGAESAVASIETETAAMVELSPSAVVARSPRSTALSVAVPTLLDFGGRRCLIFSAMAVTCSLRATARVARVYQLGGFCATKLVAQINSGDEAVGGAPVGVSDHYFARPMVFSLLFLLLLLLRLQSLSGRKFFTRTSTGRRQLLLLLLTSPFLQHWAGQIGQGAGAARRRRRRRLAIQPRLSWRESARVVMTTQDGHIDEEQIGEFLKQLGKDPNLTETEMKQLVLKKFTERLPHSRAWYRMNATRALMGGHKLEVQLPERLQQKLVTLAARSADEVTDSAASLRDRDALTEGGKLAVVEFASASVAVLESDQRARLTIRRYGNTRVRALIKVETVDGTATKDEDYVPFKKTIVFEPGETLQHIDVEIVDDDQWEPDETFFVKMSLEKGQQLVKLGPKMINQVTIINDDEPGTFEFENASYLFKESCAKACVPVRRVNGADGIATVHWKTEDQTAKAGVSYEGGSGELTFSHGEIEKTIDIVIYDVQCKEKDEHFKLVLSDCSMGSKLGKISSTIITIVNDDEYSSFISRLAHAANVELDNIRVDKHTYADQFKEAMNVNGGDLENATAFDYIMHFLTFAWKTNIRTQVLFAAVPPPSIWGGWLCFLVALAFIGLLTALVIDLASLFGCFIGLKDAVTAITLVAIGTSLPDLYASKQAAANDDSADNAIGNVTGSNSVNVFLGLGLPWMMAAIYHSVKIAS</sequence>
<keyword evidence="16 20" id="KW-0472">Membrane</keyword>
<evidence type="ECO:0000256" key="19">
    <source>
        <dbReference type="ARBA" id="ARBA00033667"/>
    </source>
</evidence>
<feature type="transmembrane region" description="Helical" evidence="20">
    <location>
        <begin position="718"/>
        <end position="742"/>
    </location>
</feature>
<dbReference type="InterPro" id="IPR003644">
    <property type="entry name" value="Calx_beta"/>
</dbReference>
<evidence type="ECO:0000256" key="12">
    <source>
        <dbReference type="ARBA" id="ARBA00022860"/>
    </source>
</evidence>
<dbReference type="Gene3D" id="1.20.1420.30">
    <property type="entry name" value="NCX, central ion-binding region"/>
    <property type="match status" value="1"/>
</dbReference>
<dbReference type="Pfam" id="PF01699">
    <property type="entry name" value="Na_Ca_ex"/>
    <property type="match status" value="1"/>
</dbReference>
<evidence type="ECO:0000256" key="17">
    <source>
        <dbReference type="ARBA" id="ARBA00023180"/>
    </source>
</evidence>